<evidence type="ECO:0000313" key="10">
    <source>
        <dbReference type="EMBL" id="TCK75620.1"/>
    </source>
</evidence>
<feature type="binding site" evidence="8">
    <location>
        <position position="89"/>
    </location>
    <ligand>
        <name>Mg(2+)</name>
        <dbReference type="ChEBI" id="CHEBI:18420"/>
    </ligand>
</feature>
<dbReference type="Pfam" id="PF12804">
    <property type="entry name" value="NTP_transf_3"/>
    <property type="match status" value="1"/>
</dbReference>
<comment type="cofactor">
    <cofactor evidence="8">
        <name>Mg(2+)</name>
        <dbReference type="ChEBI" id="CHEBI:18420"/>
    </cofactor>
</comment>
<evidence type="ECO:0000256" key="8">
    <source>
        <dbReference type="HAMAP-Rule" id="MF_00316"/>
    </source>
</evidence>
<evidence type="ECO:0000256" key="2">
    <source>
        <dbReference type="ARBA" id="ARBA00022679"/>
    </source>
</evidence>
<reference evidence="10 11" key="1">
    <citation type="submission" date="2019-03" db="EMBL/GenBank/DDBJ databases">
        <title>Genomic Encyclopedia of Type Strains, Phase IV (KMG-IV): sequencing the most valuable type-strain genomes for metagenomic binning, comparative biology and taxonomic classification.</title>
        <authorList>
            <person name="Goeker M."/>
        </authorList>
    </citation>
    <scope>NUCLEOTIDE SEQUENCE [LARGE SCALE GENOMIC DNA]</scope>
    <source>
        <strain evidence="10 11">DSM 103428</strain>
    </source>
</reference>
<accession>A0A4R1LDL3</accession>
<feature type="binding site" evidence="8">
    <location>
        <position position="18"/>
    </location>
    <ligand>
        <name>GTP</name>
        <dbReference type="ChEBI" id="CHEBI:37565"/>
    </ligand>
</feature>
<feature type="domain" description="MobA-like NTP transferase" evidence="9">
    <location>
        <begin position="3"/>
        <end position="150"/>
    </location>
</feature>
<keyword evidence="5 8" id="KW-0460">Magnesium</keyword>
<comment type="similarity">
    <text evidence="8">Belongs to the MobA family.</text>
</comment>
<protein>
    <recommendedName>
        <fullName evidence="8">Probable molybdenum cofactor guanylyltransferase</fullName>
        <shortName evidence="8">MoCo guanylyltransferase</shortName>
        <ecNumber evidence="8">2.7.7.77</ecNumber>
    </recommendedName>
    <alternativeName>
        <fullName evidence="8">GTP:molybdopterin guanylyltransferase</fullName>
    </alternativeName>
    <alternativeName>
        <fullName evidence="8">Mo-MPT guanylyltransferase</fullName>
    </alternativeName>
    <alternativeName>
        <fullName evidence="8">Molybdopterin guanylyltransferase</fullName>
    </alternativeName>
    <alternativeName>
        <fullName evidence="8">Molybdopterin-guanine dinucleotide synthase</fullName>
        <shortName evidence="8">MGD synthase</shortName>
    </alternativeName>
</protein>
<dbReference type="GO" id="GO:0046872">
    <property type="term" value="F:metal ion binding"/>
    <property type="evidence" value="ECO:0007669"/>
    <property type="project" value="UniProtKB-KW"/>
</dbReference>
<keyword evidence="6 8" id="KW-0342">GTP-binding</keyword>
<keyword evidence="4 8" id="KW-0547">Nucleotide-binding</keyword>
<keyword evidence="10" id="KW-0548">Nucleotidyltransferase</keyword>
<dbReference type="PANTHER" id="PTHR19136">
    <property type="entry name" value="MOLYBDENUM COFACTOR GUANYLYLTRANSFERASE"/>
    <property type="match status" value="1"/>
</dbReference>
<dbReference type="GO" id="GO:0005525">
    <property type="term" value="F:GTP binding"/>
    <property type="evidence" value="ECO:0007669"/>
    <property type="project" value="UniProtKB-UniRule"/>
</dbReference>
<dbReference type="HAMAP" id="MF_00316">
    <property type="entry name" value="MobA"/>
    <property type="match status" value="1"/>
</dbReference>
<dbReference type="CDD" id="cd02503">
    <property type="entry name" value="MobA"/>
    <property type="match status" value="1"/>
</dbReference>
<evidence type="ECO:0000313" key="11">
    <source>
        <dbReference type="Proteomes" id="UP000295210"/>
    </source>
</evidence>
<dbReference type="PANTHER" id="PTHR19136:SF81">
    <property type="entry name" value="MOLYBDENUM COFACTOR GUANYLYLTRANSFERASE"/>
    <property type="match status" value="1"/>
</dbReference>
<feature type="binding site" evidence="8">
    <location>
        <begin position="6"/>
        <end position="8"/>
    </location>
    <ligand>
        <name>GTP</name>
        <dbReference type="ChEBI" id="CHEBI:37565"/>
    </ligand>
</feature>
<organism evidence="10 11">
    <name type="scientific">Acidipila rosea</name>
    <dbReference type="NCBI Taxonomy" id="768535"/>
    <lineage>
        <taxon>Bacteria</taxon>
        <taxon>Pseudomonadati</taxon>
        <taxon>Acidobacteriota</taxon>
        <taxon>Terriglobia</taxon>
        <taxon>Terriglobales</taxon>
        <taxon>Acidobacteriaceae</taxon>
        <taxon>Acidipila</taxon>
    </lineage>
</organism>
<evidence type="ECO:0000256" key="5">
    <source>
        <dbReference type="ARBA" id="ARBA00022842"/>
    </source>
</evidence>
<keyword evidence="3 8" id="KW-0479">Metal-binding</keyword>
<feature type="binding site" evidence="8">
    <location>
        <position position="61"/>
    </location>
    <ligand>
        <name>GTP</name>
        <dbReference type="ChEBI" id="CHEBI:37565"/>
    </ligand>
</feature>
<evidence type="ECO:0000259" key="9">
    <source>
        <dbReference type="Pfam" id="PF12804"/>
    </source>
</evidence>
<comment type="domain">
    <text evidence="8">The N-terminal domain determines nucleotide recognition and specific binding, while the C-terminal domain determines the specific binding to the target protein.</text>
</comment>
<dbReference type="InterPro" id="IPR029044">
    <property type="entry name" value="Nucleotide-diphossugar_trans"/>
</dbReference>
<dbReference type="InterPro" id="IPR025877">
    <property type="entry name" value="MobA-like_NTP_Trfase"/>
</dbReference>
<sequence length="196" mass="20565">MKGFVLAGGLSTRMGRDKALLPFRGRLLIEHAVELLVGVGLDPHIAGSRPDLRRFAPIVEDLHSGAGPLGGIEAALSNVAEAALFLPVDLPLLPPEFLRLLLARVGLTGAAATIPTIAGQPQPLCAVYSRTLLPRISAALAQGDGKVMRVVTGLRTDLFSVESVATAQENFGLPSPPHQWFTNVNSPDDLARAGTA</sequence>
<comment type="caution">
    <text evidence="10">The sequence shown here is derived from an EMBL/GenBank/DDBJ whole genome shotgun (WGS) entry which is preliminary data.</text>
</comment>
<dbReference type="OrthoDB" id="9788394at2"/>
<comment type="subcellular location">
    <subcellularLocation>
        <location evidence="8">Cytoplasm</location>
    </subcellularLocation>
</comment>
<dbReference type="EC" id="2.7.7.77" evidence="8"/>
<evidence type="ECO:0000256" key="1">
    <source>
        <dbReference type="ARBA" id="ARBA00022490"/>
    </source>
</evidence>
<name>A0A4R1LDL3_9BACT</name>
<keyword evidence="7 8" id="KW-0501">Molybdenum cofactor biosynthesis</keyword>
<feature type="binding site" evidence="8">
    <location>
        <position position="89"/>
    </location>
    <ligand>
        <name>GTP</name>
        <dbReference type="ChEBI" id="CHEBI:37565"/>
    </ligand>
</feature>
<comment type="caution">
    <text evidence="8">Lacks conserved residue(s) required for the propagation of feature annotation.</text>
</comment>
<dbReference type="Proteomes" id="UP000295210">
    <property type="component" value="Unassembled WGS sequence"/>
</dbReference>
<evidence type="ECO:0000256" key="3">
    <source>
        <dbReference type="ARBA" id="ARBA00022723"/>
    </source>
</evidence>
<dbReference type="RefSeq" id="WP_131991518.1">
    <property type="nucleotide sequence ID" value="NZ_SMGK01000001.1"/>
</dbReference>
<dbReference type="EMBL" id="SMGK01000001">
    <property type="protein sequence ID" value="TCK75620.1"/>
    <property type="molecule type" value="Genomic_DNA"/>
</dbReference>
<keyword evidence="2 8" id="KW-0808">Transferase</keyword>
<keyword evidence="1 8" id="KW-0963">Cytoplasm</keyword>
<dbReference type="GO" id="GO:0005737">
    <property type="term" value="C:cytoplasm"/>
    <property type="evidence" value="ECO:0007669"/>
    <property type="project" value="UniProtKB-SubCell"/>
</dbReference>
<dbReference type="AlphaFoldDB" id="A0A4R1LDL3"/>
<gene>
    <name evidence="8" type="primary">mobA</name>
    <name evidence="10" type="ORF">C7378_0606</name>
</gene>
<comment type="catalytic activity">
    <reaction evidence="8">
        <text>Mo-molybdopterin + GTP + H(+) = Mo-molybdopterin guanine dinucleotide + diphosphate</text>
        <dbReference type="Rhea" id="RHEA:34243"/>
        <dbReference type="ChEBI" id="CHEBI:15378"/>
        <dbReference type="ChEBI" id="CHEBI:33019"/>
        <dbReference type="ChEBI" id="CHEBI:37565"/>
        <dbReference type="ChEBI" id="CHEBI:71302"/>
        <dbReference type="ChEBI" id="CHEBI:71310"/>
        <dbReference type="EC" id="2.7.7.77"/>
    </reaction>
</comment>
<dbReference type="GO" id="GO:0006777">
    <property type="term" value="P:Mo-molybdopterin cofactor biosynthetic process"/>
    <property type="evidence" value="ECO:0007669"/>
    <property type="project" value="UniProtKB-KW"/>
</dbReference>
<proteinExistence type="inferred from homology"/>
<dbReference type="InterPro" id="IPR013482">
    <property type="entry name" value="Molybde_CF_guanTrfase"/>
</dbReference>
<dbReference type="Gene3D" id="3.90.550.10">
    <property type="entry name" value="Spore Coat Polysaccharide Biosynthesis Protein SpsA, Chain A"/>
    <property type="match status" value="1"/>
</dbReference>
<evidence type="ECO:0000256" key="4">
    <source>
        <dbReference type="ARBA" id="ARBA00022741"/>
    </source>
</evidence>
<comment type="function">
    <text evidence="8">Transfers a GMP moiety from GTP to Mo-molybdopterin (Mo-MPT) cofactor (Moco or molybdenum cofactor) to form Mo-molybdopterin guanine dinucleotide (Mo-MGD) cofactor.</text>
</comment>
<evidence type="ECO:0000256" key="6">
    <source>
        <dbReference type="ARBA" id="ARBA00023134"/>
    </source>
</evidence>
<dbReference type="GO" id="GO:0061603">
    <property type="term" value="F:molybdenum cofactor guanylyltransferase activity"/>
    <property type="evidence" value="ECO:0007669"/>
    <property type="project" value="UniProtKB-EC"/>
</dbReference>
<keyword evidence="11" id="KW-1185">Reference proteome</keyword>
<evidence type="ECO:0000256" key="7">
    <source>
        <dbReference type="ARBA" id="ARBA00023150"/>
    </source>
</evidence>
<dbReference type="SUPFAM" id="SSF53448">
    <property type="entry name" value="Nucleotide-diphospho-sugar transferases"/>
    <property type="match status" value="1"/>
</dbReference>